<reference evidence="1 2" key="1">
    <citation type="submission" date="2015-05" db="EMBL/GenBank/DDBJ databases">
        <title>Genome sequencing and analysis of members of genus Stenotrophomonas.</title>
        <authorList>
            <person name="Patil P.P."/>
            <person name="Midha S."/>
            <person name="Patil P.B."/>
        </authorList>
    </citation>
    <scope>NUCLEOTIDE SEQUENCE [LARGE SCALE GENOMIC DNA]</scope>
    <source>
        <strain evidence="1 2">DSM 21508</strain>
    </source>
</reference>
<dbReference type="PATRIC" id="fig|517011.3.peg.184"/>
<organism evidence="1 2">
    <name type="scientific">Stenotrophomonas chelatiphaga</name>
    <dbReference type="NCBI Taxonomy" id="517011"/>
    <lineage>
        <taxon>Bacteria</taxon>
        <taxon>Pseudomonadati</taxon>
        <taxon>Pseudomonadota</taxon>
        <taxon>Gammaproteobacteria</taxon>
        <taxon>Lysobacterales</taxon>
        <taxon>Lysobacteraceae</taxon>
        <taxon>Stenotrophomonas</taxon>
    </lineage>
</organism>
<dbReference type="EMBL" id="LDJK01000011">
    <property type="protein sequence ID" value="KRG76115.1"/>
    <property type="molecule type" value="Genomic_DNA"/>
</dbReference>
<dbReference type="InterPro" id="IPR035948">
    <property type="entry name" value="YwqG-like_sf"/>
</dbReference>
<name>A0A0R0DFE8_9GAMM</name>
<keyword evidence="2" id="KW-1185">Reference proteome</keyword>
<dbReference type="Proteomes" id="UP000051386">
    <property type="component" value="Unassembled WGS sequence"/>
</dbReference>
<accession>A0A0R0DFE8</accession>
<dbReference type="AlphaFoldDB" id="A0A0R0DFE8"/>
<protein>
    <recommendedName>
        <fullName evidence="3">DUF1963 domain-containing protein</fullName>
    </recommendedName>
</protein>
<comment type="caution">
    <text evidence="1">The sequence shown here is derived from an EMBL/GenBank/DDBJ whole genome shotgun (WGS) entry which is preliminary data.</text>
</comment>
<evidence type="ECO:0000313" key="1">
    <source>
        <dbReference type="EMBL" id="KRG76115.1"/>
    </source>
</evidence>
<dbReference type="Gene3D" id="2.30.320.10">
    <property type="entry name" value="YwqG-like"/>
    <property type="match status" value="2"/>
</dbReference>
<evidence type="ECO:0000313" key="2">
    <source>
        <dbReference type="Proteomes" id="UP000051386"/>
    </source>
</evidence>
<proteinExistence type="predicted"/>
<sequence>MHYGEQTPMHFLAQIDCAELPRVDDAMPDRGMLFFFAVNAEEQIWDSDEAGASVRVLYAEDVPDDTPLTDHPTALQPILSAVASDRSSTYPRPQLAGEDGPRLHTEWPLVAHRLDTWPEWDMIPEDDNDPDYDAYSRRVNALRLGAAAAALGQVPGAQSAKPWERPALMPWIFPVGWLRRQEDFPYAGIMMEEIARTLACRCKHVDDGGMLIREATQWVQRGAEIGADQPCPADEALAFREWIVGLVGEDGEGPVMGDVAASAFTRGALSIVALAASSDALAERVPRELYQAMESNHLPFEQDTRHRAAGYGSRSRATIHQMLGHAVLLQNTGAMIDEEPVCLLQLANDDAIDLKLGDCGQATFWIRRSDLAERRFDRVEAVVESL</sequence>
<evidence type="ECO:0008006" key="3">
    <source>
        <dbReference type="Google" id="ProtNLM"/>
    </source>
</evidence>
<gene>
    <name evidence="1" type="ORF">ABB28_04040</name>
</gene>
<dbReference type="PANTHER" id="PTHR36436">
    <property type="entry name" value="SLL5081 PROTEIN"/>
    <property type="match status" value="1"/>
</dbReference>
<dbReference type="PANTHER" id="PTHR36436:SF6">
    <property type="entry name" value="SLL5081 PROTEIN"/>
    <property type="match status" value="1"/>
</dbReference>
<dbReference type="SUPFAM" id="SSF103032">
    <property type="entry name" value="Hypothetical protein YwqG"/>
    <property type="match status" value="2"/>
</dbReference>
<dbReference type="Pfam" id="PF09234">
    <property type="entry name" value="DUF1963"/>
    <property type="match status" value="2"/>
</dbReference>
<dbReference type="InterPro" id="IPR015315">
    <property type="entry name" value="DUF1963"/>
</dbReference>